<dbReference type="EMBL" id="JAHSPG010000001">
    <property type="protein sequence ID" value="MBV4355808.1"/>
    <property type="molecule type" value="Genomic_DNA"/>
</dbReference>
<evidence type="ECO:0000313" key="2">
    <source>
        <dbReference type="Proteomes" id="UP000812270"/>
    </source>
</evidence>
<gene>
    <name evidence="1" type="ORF">KTO63_01520</name>
</gene>
<proteinExistence type="predicted"/>
<accession>A0A9E2S395</accession>
<evidence type="ECO:0000313" key="1">
    <source>
        <dbReference type="EMBL" id="MBV4355808.1"/>
    </source>
</evidence>
<reference evidence="1" key="1">
    <citation type="submission" date="2021-06" db="EMBL/GenBank/DDBJ databases">
        <authorList>
            <person name="Huq M.A."/>
        </authorList>
    </citation>
    <scope>NUCLEOTIDE SEQUENCE</scope>
    <source>
        <strain evidence="1">MAH-26</strain>
    </source>
</reference>
<name>A0A9E2S395_9BACT</name>
<dbReference type="RefSeq" id="WP_217789353.1">
    <property type="nucleotide sequence ID" value="NZ_JAHSPG010000001.1"/>
</dbReference>
<sequence>MKHLITAGTLLLIVCLSCKKEHTGSTTLSGFYLESLPNDKFTVFNFVGDTLFKTENGVWANPDTFRYVVSDGYITLTKKNTSRKLEFSMTDTSSFKIENIRVAIPENPKTYMVFTRRW</sequence>
<dbReference type="AlphaFoldDB" id="A0A9E2S395"/>
<evidence type="ECO:0008006" key="3">
    <source>
        <dbReference type="Google" id="ProtNLM"/>
    </source>
</evidence>
<keyword evidence="2" id="KW-1185">Reference proteome</keyword>
<protein>
    <recommendedName>
        <fullName evidence="3">Lipocalin-like domain-containing protein</fullName>
    </recommendedName>
</protein>
<organism evidence="1 2">
    <name type="scientific">Pinibacter aurantiacus</name>
    <dbReference type="NCBI Taxonomy" id="2851599"/>
    <lineage>
        <taxon>Bacteria</taxon>
        <taxon>Pseudomonadati</taxon>
        <taxon>Bacteroidota</taxon>
        <taxon>Chitinophagia</taxon>
        <taxon>Chitinophagales</taxon>
        <taxon>Chitinophagaceae</taxon>
        <taxon>Pinibacter</taxon>
    </lineage>
</organism>
<dbReference type="Proteomes" id="UP000812270">
    <property type="component" value="Unassembled WGS sequence"/>
</dbReference>
<comment type="caution">
    <text evidence="1">The sequence shown here is derived from an EMBL/GenBank/DDBJ whole genome shotgun (WGS) entry which is preliminary data.</text>
</comment>